<dbReference type="SUPFAM" id="SSF58104">
    <property type="entry name" value="Methyl-accepting chemotaxis protein (MCP) signaling domain"/>
    <property type="match status" value="1"/>
</dbReference>
<protein>
    <recommendedName>
        <fullName evidence="2">Methyl-accepting transducer domain-containing protein</fullName>
    </recommendedName>
</protein>
<dbReference type="GO" id="GO:0004888">
    <property type="term" value="F:transmembrane signaling receptor activity"/>
    <property type="evidence" value="ECO:0007669"/>
    <property type="project" value="InterPro"/>
</dbReference>
<evidence type="ECO:0000313" key="4">
    <source>
        <dbReference type="Proteomes" id="UP000604481"/>
    </source>
</evidence>
<gene>
    <name evidence="3" type="ORF">INR99_08635</name>
</gene>
<dbReference type="AlphaFoldDB" id="A0A8J7K1M1"/>
<evidence type="ECO:0000256" key="1">
    <source>
        <dbReference type="PROSITE-ProRule" id="PRU00284"/>
    </source>
</evidence>
<accession>A0A8J7K1M1</accession>
<dbReference type="InterPro" id="IPR004090">
    <property type="entry name" value="Chemotax_Me-accpt_rcpt"/>
</dbReference>
<evidence type="ECO:0000259" key="2">
    <source>
        <dbReference type="PROSITE" id="PS50111"/>
    </source>
</evidence>
<sequence length="192" mass="21400">MAANQALNQMVQMNESIKLVVNIAFRINLMALNAILLSRRAGDLARGFGVISQELCSLSVALSENMRQVSAHAFHSVAHLSVGLRRQHRMDLFVRTHQQQTDARIDAVLQEGADFLSRSHEAAAHEEAQLHHLLEDAEQLCLFGIALSRSAKIEAAYGASYSSALREIAQEFDDYIQAILPELVQLRRNQAR</sequence>
<dbReference type="GO" id="GO:0006935">
    <property type="term" value="P:chemotaxis"/>
    <property type="evidence" value="ECO:0007669"/>
    <property type="project" value="InterPro"/>
</dbReference>
<dbReference type="Proteomes" id="UP000604481">
    <property type="component" value="Unassembled WGS sequence"/>
</dbReference>
<organism evidence="3 4">
    <name type="scientific">Chitinilyticum piscinae</name>
    <dbReference type="NCBI Taxonomy" id="2866724"/>
    <lineage>
        <taxon>Bacteria</taxon>
        <taxon>Pseudomonadati</taxon>
        <taxon>Pseudomonadota</taxon>
        <taxon>Betaproteobacteria</taxon>
        <taxon>Neisseriales</taxon>
        <taxon>Chitinibacteraceae</taxon>
        <taxon>Chitinilyticum</taxon>
    </lineage>
</organism>
<keyword evidence="4" id="KW-1185">Reference proteome</keyword>
<dbReference type="PRINTS" id="PR00260">
    <property type="entry name" value="CHEMTRNSDUCR"/>
</dbReference>
<dbReference type="PROSITE" id="PS50111">
    <property type="entry name" value="CHEMOTAXIS_TRANSDUC_2"/>
    <property type="match status" value="1"/>
</dbReference>
<dbReference type="GO" id="GO:0016020">
    <property type="term" value="C:membrane"/>
    <property type="evidence" value="ECO:0007669"/>
    <property type="project" value="InterPro"/>
</dbReference>
<evidence type="ECO:0000313" key="3">
    <source>
        <dbReference type="EMBL" id="MBE9609416.1"/>
    </source>
</evidence>
<dbReference type="EMBL" id="JADFUA010000004">
    <property type="protein sequence ID" value="MBE9609416.1"/>
    <property type="molecule type" value="Genomic_DNA"/>
</dbReference>
<dbReference type="InterPro" id="IPR004089">
    <property type="entry name" value="MCPsignal_dom"/>
</dbReference>
<comment type="caution">
    <text evidence="3">The sequence shown here is derived from an EMBL/GenBank/DDBJ whole genome shotgun (WGS) entry which is preliminary data.</text>
</comment>
<proteinExistence type="predicted"/>
<dbReference type="Gene3D" id="1.10.287.950">
    <property type="entry name" value="Methyl-accepting chemotaxis protein"/>
    <property type="match status" value="1"/>
</dbReference>
<keyword evidence="1" id="KW-0807">Transducer</keyword>
<feature type="domain" description="Methyl-accepting transducer" evidence="2">
    <location>
        <begin position="1"/>
        <end position="71"/>
    </location>
</feature>
<dbReference type="GO" id="GO:0007165">
    <property type="term" value="P:signal transduction"/>
    <property type="evidence" value="ECO:0007669"/>
    <property type="project" value="UniProtKB-KW"/>
</dbReference>
<reference evidence="3 4" key="1">
    <citation type="submission" date="2020-10" db="EMBL/GenBank/DDBJ databases">
        <title>The genome sequence of Chitinilyticum litopenaei 4Y14.</title>
        <authorList>
            <person name="Liu Y."/>
        </authorList>
    </citation>
    <scope>NUCLEOTIDE SEQUENCE [LARGE SCALE GENOMIC DNA]</scope>
    <source>
        <strain evidence="3 4">4Y14</strain>
    </source>
</reference>
<name>A0A8J7K1M1_9NEIS</name>
<dbReference type="RefSeq" id="WP_194115942.1">
    <property type="nucleotide sequence ID" value="NZ_JADFUA010000004.1"/>
</dbReference>